<keyword evidence="4" id="KW-0411">Iron-sulfur</keyword>
<evidence type="ECO:0000256" key="4">
    <source>
        <dbReference type="ARBA" id="ARBA00023014"/>
    </source>
</evidence>
<gene>
    <name evidence="6" type="ORF">SAMN02194393_01517</name>
</gene>
<dbReference type="Gene3D" id="3.30.70.20">
    <property type="match status" value="1"/>
</dbReference>
<accession>A0A1T5K0V9</accession>
<dbReference type="STRING" id="36842.SAMN02194393_01517"/>
<dbReference type="AlphaFoldDB" id="A0A1T5K0V9"/>
<name>A0A1T5K0V9_9FIRM</name>
<evidence type="ECO:0000313" key="7">
    <source>
        <dbReference type="Proteomes" id="UP000190285"/>
    </source>
</evidence>
<evidence type="ECO:0000256" key="3">
    <source>
        <dbReference type="ARBA" id="ARBA00023004"/>
    </source>
</evidence>
<feature type="domain" description="4Fe-4S ferredoxin-type" evidence="5">
    <location>
        <begin position="2"/>
        <end position="31"/>
    </location>
</feature>
<dbReference type="PROSITE" id="PS51379">
    <property type="entry name" value="4FE4S_FER_2"/>
    <property type="match status" value="2"/>
</dbReference>
<dbReference type="PANTHER" id="PTHR43687:SF4">
    <property type="entry name" value="BLR5484 PROTEIN"/>
    <property type="match status" value="1"/>
</dbReference>
<dbReference type="InterPro" id="IPR017896">
    <property type="entry name" value="4Fe4S_Fe-S-bd"/>
</dbReference>
<dbReference type="PANTHER" id="PTHR43687">
    <property type="entry name" value="ADENYLYLSULFATE REDUCTASE, BETA SUBUNIT"/>
    <property type="match status" value="1"/>
</dbReference>
<dbReference type="OrthoDB" id="9804603at2"/>
<sequence length="67" mass="7558">MKKITIDPRLCKKCGICVEFCPADVYTRELDGSPVISFQEKCTGCKLCELRCPDFAIKVEVSKNDIK</sequence>
<feature type="domain" description="4Fe-4S ferredoxin-type" evidence="5">
    <location>
        <begin position="32"/>
        <end position="62"/>
    </location>
</feature>
<keyword evidence="2" id="KW-0479">Metal-binding</keyword>
<dbReference type="GO" id="GO:0051539">
    <property type="term" value="F:4 iron, 4 sulfur cluster binding"/>
    <property type="evidence" value="ECO:0007669"/>
    <property type="project" value="UniProtKB-KW"/>
</dbReference>
<dbReference type="InterPro" id="IPR050572">
    <property type="entry name" value="Fe-S_Ferredoxin"/>
</dbReference>
<dbReference type="PROSITE" id="PS00198">
    <property type="entry name" value="4FE4S_FER_1"/>
    <property type="match status" value="2"/>
</dbReference>
<dbReference type="Gene3D" id="3.30.70.3270">
    <property type="match status" value="1"/>
</dbReference>
<protein>
    <submittedName>
        <fullName evidence="6">2-oxoglutarate ferredoxin oxidoreductase subunit delta</fullName>
    </submittedName>
</protein>
<evidence type="ECO:0000256" key="1">
    <source>
        <dbReference type="ARBA" id="ARBA00022485"/>
    </source>
</evidence>
<reference evidence="6 7" key="1">
    <citation type="submission" date="2017-02" db="EMBL/GenBank/DDBJ databases">
        <authorList>
            <person name="Peterson S.W."/>
        </authorList>
    </citation>
    <scope>NUCLEOTIDE SEQUENCE [LARGE SCALE GENOMIC DNA]</scope>
    <source>
        <strain evidence="6 7">M1</strain>
    </source>
</reference>
<organism evidence="6 7">
    <name type="scientific">Maledivibacter halophilus</name>
    <dbReference type="NCBI Taxonomy" id="36842"/>
    <lineage>
        <taxon>Bacteria</taxon>
        <taxon>Bacillati</taxon>
        <taxon>Bacillota</taxon>
        <taxon>Clostridia</taxon>
        <taxon>Peptostreptococcales</taxon>
        <taxon>Caminicellaceae</taxon>
        <taxon>Maledivibacter</taxon>
    </lineage>
</organism>
<evidence type="ECO:0000313" key="6">
    <source>
        <dbReference type="EMBL" id="SKC57145.1"/>
    </source>
</evidence>
<dbReference type="InterPro" id="IPR017900">
    <property type="entry name" value="4Fe4S_Fe_S_CS"/>
</dbReference>
<proteinExistence type="predicted"/>
<evidence type="ECO:0000259" key="5">
    <source>
        <dbReference type="PROSITE" id="PS51379"/>
    </source>
</evidence>
<dbReference type="RefSeq" id="WP_079490576.1">
    <property type="nucleotide sequence ID" value="NZ_FUZT01000003.1"/>
</dbReference>
<dbReference type="Pfam" id="PF13237">
    <property type="entry name" value="Fer4_10"/>
    <property type="match status" value="1"/>
</dbReference>
<evidence type="ECO:0000256" key="2">
    <source>
        <dbReference type="ARBA" id="ARBA00022723"/>
    </source>
</evidence>
<keyword evidence="7" id="KW-1185">Reference proteome</keyword>
<dbReference type="GO" id="GO:0046872">
    <property type="term" value="F:metal ion binding"/>
    <property type="evidence" value="ECO:0007669"/>
    <property type="project" value="UniProtKB-KW"/>
</dbReference>
<keyword evidence="3" id="KW-0408">Iron</keyword>
<keyword evidence="1" id="KW-0004">4Fe-4S</keyword>
<dbReference type="SUPFAM" id="SSF54862">
    <property type="entry name" value="4Fe-4S ferredoxins"/>
    <property type="match status" value="1"/>
</dbReference>
<dbReference type="Proteomes" id="UP000190285">
    <property type="component" value="Unassembled WGS sequence"/>
</dbReference>
<dbReference type="EMBL" id="FUZT01000003">
    <property type="protein sequence ID" value="SKC57145.1"/>
    <property type="molecule type" value="Genomic_DNA"/>
</dbReference>